<keyword evidence="2" id="KW-0813">Transport</keyword>
<dbReference type="GO" id="GO:1902600">
    <property type="term" value="P:proton transmembrane transport"/>
    <property type="evidence" value="ECO:0007669"/>
    <property type="project" value="InterPro"/>
</dbReference>
<dbReference type="InterPro" id="IPR006153">
    <property type="entry name" value="Cation/H_exchanger_TM"/>
</dbReference>
<dbReference type="Proteomes" id="UP000555756">
    <property type="component" value="Unassembled WGS sequence"/>
</dbReference>
<accession>A0A7W4JUX3</accession>
<keyword evidence="4 7" id="KW-1133">Transmembrane helix</keyword>
<keyword evidence="3 7" id="KW-0812">Transmembrane</keyword>
<evidence type="ECO:0000256" key="7">
    <source>
        <dbReference type="SAM" id="Phobius"/>
    </source>
</evidence>
<keyword evidence="5" id="KW-0406">Ion transport</keyword>
<dbReference type="AlphaFoldDB" id="A0A7W4JUX3"/>
<sequence length="406" mass="43172">MNGMGLIADAGLFVLVPWLAWRLLGRVIPIAVLPIIVGILLALTQWPVARLGIPSASGNAIGWVAVLILAFTAGLEMWQHPGEDPNEVPVLPPTSLPRLLGSALVALAIPFTLGTLLVHTVLMPLPEWRAPDGHDWIGAMAVGLCIAVSALPVLIGIVRELAPADRPIGQLALRLAVVDDLALWTGLATLQFAADGTAALHGWQRGQFLAVLLLGGMVAISGWATRRVRHPPLWLIWMVLPAWLAAGSWASMQLGLHELIGAYVAGALMPPRWVRRLPVEQVGTFSLIWLAPLFFGHSGMHINGHALTFPSVLASLLLVVVSIATKLAAVVLYPPAPALSGRQKLAVGTLLQCKGLMEIVAATILHQRGMISDFAYASLMLLAVISTLLTGPMFRLFEGKAAPRAG</sequence>
<evidence type="ECO:0000313" key="9">
    <source>
        <dbReference type="EMBL" id="MBB2191358.1"/>
    </source>
</evidence>
<comment type="caution">
    <text evidence="9">The sequence shown here is derived from an EMBL/GenBank/DDBJ whole genome shotgun (WGS) entry which is preliminary data.</text>
</comment>
<evidence type="ECO:0000256" key="5">
    <source>
        <dbReference type="ARBA" id="ARBA00023065"/>
    </source>
</evidence>
<feature type="transmembrane region" description="Helical" evidence="7">
    <location>
        <begin position="99"/>
        <end position="124"/>
    </location>
</feature>
<organism evidence="9 10">
    <name type="scientific">Gluconacetobacter azotocaptans</name>
    <dbReference type="NCBI Taxonomy" id="142834"/>
    <lineage>
        <taxon>Bacteria</taxon>
        <taxon>Pseudomonadati</taxon>
        <taxon>Pseudomonadota</taxon>
        <taxon>Alphaproteobacteria</taxon>
        <taxon>Acetobacterales</taxon>
        <taxon>Acetobacteraceae</taxon>
        <taxon>Gluconacetobacter</taxon>
    </lineage>
</organism>
<keyword evidence="10" id="KW-1185">Reference proteome</keyword>
<gene>
    <name evidence="9" type="ORF">HLH34_15570</name>
</gene>
<feature type="transmembrane region" description="Helical" evidence="7">
    <location>
        <begin position="281"/>
        <end position="300"/>
    </location>
</feature>
<feature type="transmembrane region" description="Helical" evidence="7">
    <location>
        <begin position="171"/>
        <end position="194"/>
    </location>
</feature>
<evidence type="ECO:0000259" key="8">
    <source>
        <dbReference type="Pfam" id="PF00999"/>
    </source>
</evidence>
<evidence type="ECO:0000256" key="6">
    <source>
        <dbReference type="ARBA" id="ARBA00023136"/>
    </source>
</evidence>
<dbReference type="Gene3D" id="1.20.1530.20">
    <property type="match status" value="1"/>
</dbReference>
<feature type="domain" description="Cation/H+ exchanger transmembrane" evidence="8">
    <location>
        <begin position="13"/>
        <end position="394"/>
    </location>
</feature>
<feature type="transmembrane region" description="Helical" evidence="7">
    <location>
        <begin position="136"/>
        <end position="159"/>
    </location>
</feature>
<dbReference type="PANTHER" id="PTHR32468:SF0">
    <property type="entry name" value="K(+)_H(+) ANTIPORTER 1"/>
    <property type="match status" value="1"/>
</dbReference>
<proteinExistence type="predicted"/>
<feature type="transmembrane region" description="Helical" evidence="7">
    <location>
        <begin position="232"/>
        <end position="250"/>
    </location>
</feature>
<feature type="transmembrane region" description="Helical" evidence="7">
    <location>
        <begin position="6"/>
        <end position="24"/>
    </location>
</feature>
<evidence type="ECO:0000256" key="3">
    <source>
        <dbReference type="ARBA" id="ARBA00022692"/>
    </source>
</evidence>
<reference evidence="9 10" key="1">
    <citation type="submission" date="2020-04" db="EMBL/GenBank/DDBJ databases">
        <title>Description of novel Gluconacetobacter.</title>
        <authorList>
            <person name="Sombolestani A."/>
        </authorList>
    </citation>
    <scope>NUCLEOTIDE SEQUENCE [LARGE SCALE GENOMIC DNA]</scope>
    <source>
        <strain evidence="9 10">LMG 21311</strain>
    </source>
</reference>
<evidence type="ECO:0000256" key="4">
    <source>
        <dbReference type="ARBA" id="ARBA00022989"/>
    </source>
</evidence>
<dbReference type="GO" id="GO:0016020">
    <property type="term" value="C:membrane"/>
    <property type="evidence" value="ECO:0007669"/>
    <property type="project" value="UniProtKB-SubCell"/>
</dbReference>
<dbReference type="PANTHER" id="PTHR32468">
    <property type="entry name" value="CATION/H + ANTIPORTER"/>
    <property type="match status" value="1"/>
</dbReference>
<evidence type="ECO:0000256" key="2">
    <source>
        <dbReference type="ARBA" id="ARBA00022448"/>
    </source>
</evidence>
<dbReference type="Pfam" id="PF00999">
    <property type="entry name" value="Na_H_Exchanger"/>
    <property type="match status" value="1"/>
</dbReference>
<dbReference type="EMBL" id="JABEQF010000015">
    <property type="protein sequence ID" value="MBB2191358.1"/>
    <property type="molecule type" value="Genomic_DNA"/>
</dbReference>
<dbReference type="GO" id="GO:0015297">
    <property type="term" value="F:antiporter activity"/>
    <property type="evidence" value="ECO:0007669"/>
    <property type="project" value="InterPro"/>
</dbReference>
<feature type="transmembrane region" description="Helical" evidence="7">
    <location>
        <begin position="206"/>
        <end position="225"/>
    </location>
</feature>
<feature type="transmembrane region" description="Helical" evidence="7">
    <location>
        <begin position="312"/>
        <end position="333"/>
    </location>
</feature>
<evidence type="ECO:0000313" key="10">
    <source>
        <dbReference type="Proteomes" id="UP000555756"/>
    </source>
</evidence>
<feature type="transmembrane region" description="Helical" evidence="7">
    <location>
        <begin position="31"/>
        <end position="48"/>
    </location>
</feature>
<name>A0A7W4JUX3_9PROT</name>
<feature type="transmembrane region" description="Helical" evidence="7">
    <location>
        <begin position="377"/>
        <end position="397"/>
    </location>
</feature>
<comment type="subcellular location">
    <subcellularLocation>
        <location evidence="1">Membrane</location>
        <topology evidence="1">Multi-pass membrane protein</topology>
    </subcellularLocation>
</comment>
<feature type="transmembrane region" description="Helical" evidence="7">
    <location>
        <begin position="60"/>
        <end position="78"/>
    </location>
</feature>
<dbReference type="InterPro" id="IPR038770">
    <property type="entry name" value="Na+/solute_symporter_sf"/>
</dbReference>
<dbReference type="InterPro" id="IPR050794">
    <property type="entry name" value="CPA2_transporter"/>
</dbReference>
<keyword evidence="6 7" id="KW-0472">Membrane</keyword>
<evidence type="ECO:0000256" key="1">
    <source>
        <dbReference type="ARBA" id="ARBA00004141"/>
    </source>
</evidence>
<protein>
    <submittedName>
        <fullName evidence="9">Cation:proton antiporter</fullName>
    </submittedName>
</protein>